<comment type="catalytic activity">
    <reaction evidence="23">
        <text>adenosine + H2O + H(+) = inosine + NH4(+)</text>
        <dbReference type="Rhea" id="RHEA:24408"/>
        <dbReference type="ChEBI" id="CHEBI:15377"/>
        <dbReference type="ChEBI" id="CHEBI:15378"/>
        <dbReference type="ChEBI" id="CHEBI:16335"/>
        <dbReference type="ChEBI" id="CHEBI:17596"/>
        <dbReference type="ChEBI" id="CHEBI:28938"/>
        <dbReference type="EC" id="3.5.4.4"/>
    </reaction>
    <physiologicalReaction direction="left-to-right" evidence="23">
        <dbReference type="Rhea" id="RHEA:24409"/>
    </physiologicalReaction>
</comment>
<keyword evidence="11" id="KW-0597">Phosphoprotein</keyword>
<evidence type="ECO:0000256" key="20">
    <source>
        <dbReference type="ARBA" id="ARBA00023140"/>
    </source>
</evidence>
<dbReference type="GO" id="GO:0005634">
    <property type="term" value="C:nucleus"/>
    <property type="evidence" value="ECO:0007669"/>
    <property type="project" value="UniProtKB-SubCell"/>
</dbReference>
<evidence type="ECO:0000256" key="29">
    <source>
        <dbReference type="ARBA" id="ARBA00075738"/>
    </source>
</evidence>
<dbReference type="Pfam" id="PF02578">
    <property type="entry name" value="Cu-oxidase_4"/>
    <property type="match status" value="1"/>
</dbReference>
<evidence type="ECO:0000256" key="4">
    <source>
        <dbReference type="ARBA" id="ARBA00004275"/>
    </source>
</evidence>
<keyword evidence="12" id="KW-0399">Innate immunity</keyword>
<evidence type="ECO:0000256" key="12">
    <source>
        <dbReference type="ARBA" id="ARBA00022588"/>
    </source>
</evidence>
<evidence type="ECO:0000256" key="32">
    <source>
        <dbReference type="ARBA" id="ARBA00081352"/>
    </source>
</evidence>
<evidence type="ECO:0000256" key="10">
    <source>
        <dbReference type="ARBA" id="ARBA00022490"/>
    </source>
</evidence>
<comment type="catalytic activity">
    <reaction evidence="26">
        <text>guanosine + phosphate = alpha-D-ribose 1-phosphate + guanine</text>
        <dbReference type="Rhea" id="RHEA:13233"/>
        <dbReference type="ChEBI" id="CHEBI:16235"/>
        <dbReference type="ChEBI" id="CHEBI:16750"/>
        <dbReference type="ChEBI" id="CHEBI:43474"/>
        <dbReference type="ChEBI" id="CHEBI:57720"/>
        <dbReference type="EC" id="2.4.2.1"/>
    </reaction>
    <physiologicalReaction direction="left-to-right" evidence="26">
        <dbReference type="Rhea" id="RHEA:13234"/>
    </physiologicalReaction>
</comment>
<protein>
    <recommendedName>
        <fullName evidence="28">Purine nucleoside phosphorylase LACC1</fullName>
        <ecNumber evidence="7">2.4.2.1</ecNumber>
        <ecNumber evidence="8">2.4.2.28</ecNumber>
        <ecNumber evidence="9">3.5.4.4</ecNumber>
    </recommendedName>
    <alternativeName>
        <fullName evidence="31">Adenosine deaminase LACC1</fullName>
    </alternativeName>
    <alternativeName>
        <fullName evidence="30">Fatty acid metabolism-immunity nexus</fullName>
    </alternativeName>
    <alternativeName>
        <fullName evidence="29">Guanosine phosphorylase LACC1</fullName>
    </alternativeName>
    <alternativeName>
        <fullName evidence="32">Laccase domain-containing protein 1</fullName>
    </alternativeName>
    <alternativeName>
        <fullName evidence="33">S-methyl-5'-thioadenosine phosphorylase LACC1</fullName>
    </alternativeName>
</protein>
<evidence type="ECO:0000313" key="34">
    <source>
        <dbReference type="EMBL" id="KAJ1114682.1"/>
    </source>
</evidence>
<evidence type="ECO:0000256" key="9">
    <source>
        <dbReference type="ARBA" id="ARBA00012784"/>
    </source>
</evidence>
<keyword evidence="10" id="KW-0963">Cytoplasm</keyword>
<sequence length="518" mass="57342">MARREERLKPLSKASARCKACKHNDNAATCRLGSKESVIASRNQTLPKDFIGKSFARFLNANPLFDNHFKCIPLKKIGQETYVQVSCRGCYCCRKMTEAVLIDLLSTELNGKNNCIEALLHRAMAIVGEQCPVEDPAVYIMYCQTFGCDTNDARDLFLHAIRSFQGLSRRIELVSNSSVSATLYTIKQKLDERNSSVIKIILPLHRKAVMQVYINCLFTDVYQVGYEILRLDSGDAHGDSDVLTCQQLDLINSDIRMYMGSLQSNGEFTILKSSLISDKLFIHGFSTRSGGISYLPNLTSLNLYSSSKRRDPKAVTSENLRRLAMAVGFNPEKFHLVKAGHASDVWIMGKTEPDSYDGIVTNQRGVTIAAPGADCIPLLFSDPVKKAYGVAHSGWKGTLLGIAMATVNSMVKEFGCSIKDILAVLGPSVGPCCFTLPKEEARAFYEMDPKCVRLFESPTPYVDIRKATRILLERGGIPAGNIQDDLSLCTSCNPDLFFSRLRDGPDFGTQIGFISVRN</sequence>
<evidence type="ECO:0000256" key="26">
    <source>
        <dbReference type="ARBA" id="ARBA00051406"/>
    </source>
</evidence>
<keyword evidence="18" id="KW-0391">Immunity</keyword>
<dbReference type="InterPro" id="IPR011324">
    <property type="entry name" value="Cytotoxic_necrot_fac-like_cat"/>
</dbReference>
<keyword evidence="22" id="KW-0539">Nucleus</keyword>
<evidence type="ECO:0000256" key="13">
    <source>
        <dbReference type="ARBA" id="ARBA00022679"/>
    </source>
</evidence>
<comment type="similarity">
    <text evidence="6">Belongs to the purine nucleoside phosphorylase YfiH/LACC1 family.</text>
</comment>
<gene>
    <name evidence="34" type="ORF">NDU88_002913</name>
</gene>
<dbReference type="SUPFAM" id="SSF64438">
    <property type="entry name" value="CNF1/YfiH-like putative cysteine hydrolases"/>
    <property type="match status" value="1"/>
</dbReference>
<accession>A0AAV7NHV3</accession>
<evidence type="ECO:0000256" key="1">
    <source>
        <dbReference type="ARBA" id="ARBA00000553"/>
    </source>
</evidence>
<dbReference type="GO" id="GO:0031347">
    <property type="term" value="P:regulation of defense response"/>
    <property type="evidence" value="ECO:0007669"/>
    <property type="project" value="UniProtKB-ARBA"/>
</dbReference>
<dbReference type="CDD" id="cd16833">
    <property type="entry name" value="YfiH"/>
    <property type="match status" value="1"/>
</dbReference>
<dbReference type="GO" id="GO:0006954">
    <property type="term" value="P:inflammatory response"/>
    <property type="evidence" value="ECO:0007669"/>
    <property type="project" value="UniProtKB-KW"/>
</dbReference>
<dbReference type="GO" id="GO:0005507">
    <property type="term" value="F:copper ion binding"/>
    <property type="evidence" value="ECO:0007669"/>
    <property type="project" value="TreeGrafter"/>
</dbReference>
<evidence type="ECO:0000256" key="15">
    <source>
        <dbReference type="ARBA" id="ARBA00022801"/>
    </source>
</evidence>
<dbReference type="InterPro" id="IPR038371">
    <property type="entry name" value="Cu_polyphenol_OxRdtase_sf"/>
</dbReference>
<evidence type="ECO:0000256" key="24">
    <source>
        <dbReference type="ARBA" id="ARBA00048968"/>
    </source>
</evidence>
<dbReference type="PANTHER" id="PTHR30616">
    <property type="entry name" value="UNCHARACTERIZED PROTEIN YFIH"/>
    <property type="match status" value="1"/>
</dbReference>
<keyword evidence="21" id="KW-0395">Inflammatory response</keyword>
<evidence type="ECO:0000256" key="5">
    <source>
        <dbReference type="ARBA" id="ARBA00004496"/>
    </source>
</evidence>
<keyword evidence="35" id="KW-1185">Reference proteome</keyword>
<comment type="caution">
    <text evidence="34">The sequence shown here is derived from an EMBL/GenBank/DDBJ whole genome shotgun (WGS) entry which is preliminary data.</text>
</comment>
<comment type="catalytic activity">
    <reaction evidence="24">
        <text>adenosine + phosphate = alpha-D-ribose 1-phosphate + adenine</text>
        <dbReference type="Rhea" id="RHEA:27642"/>
        <dbReference type="ChEBI" id="CHEBI:16335"/>
        <dbReference type="ChEBI" id="CHEBI:16708"/>
        <dbReference type="ChEBI" id="CHEBI:43474"/>
        <dbReference type="ChEBI" id="CHEBI:57720"/>
        <dbReference type="EC" id="2.4.2.1"/>
    </reaction>
    <physiologicalReaction direction="left-to-right" evidence="24">
        <dbReference type="Rhea" id="RHEA:27643"/>
    </physiologicalReaction>
</comment>
<evidence type="ECO:0000256" key="23">
    <source>
        <dbReference type="ARBA" id="ARBA00047989"/>
    </source>
</evidence>
<evidence type="ECO:0000256" key="31">
    <source>
        <dbReference type="ARBA" id="ARBA00079781"/>
    </source>
</evidence>
<evidence type="ECO:0000313" key="35">
    <source>
        <dbReference type="Proteomes" id="UP001066276"/>
    </source>
</evidence>
<organism evidence="34 35">
    <name type="scientific">Pleurodeles waltl</name>
    <name type="common">Iberian ribbed newt</name>
    <dbReference type="NCBI Taxonomy" id="8319"/>
    <lineage>
        <taxon>Eukaryota</taxon>
        <taxon>Metazoa</taxon>
        <taxon>Chordata</taxon>
        <taxon>Craniata</taxon>
        <taxon>Vertebrata</taxon>
        <taxon>Euteleostomi</taxon>
        <taxon>Amphibia</taxon>
        <taxon>Batrachia</taxon>
        <taxon>Caudata</taxon>
        <taxon>Salamandroidea</taxon>
        <taxon>Salamandridae</taxon>
        <taxon>Pleurodelinae</taxon>
        <taxon>Pleurodeles</taxon>
    </lineage>
</organism>
<evidence type="ECO:0000256" key="30">
    <source>
        <dbReference type="ARBA" id="ARBA00079351"/>
    </source>
</evidence>
<comment type="subunit">
    <text evidence="27">Interacts with FASN. Interacts with SDHA. Interacts with ATF6, EIF2AK3 and ERN1.</text>
</comment>
<dbReference type="EMBL" id="JANPWB010000012">
    <property type="protein sequence ID" value="KAJ1114682.1"/>
    <property type="molecule type" value="Genomic_DNA"/>
</dbReference>
<keyword evidence="20" id="KW-0576">Peroxisome</keyword>
<keyword evidence="19" id="KW-0007">Acetylation</keyword>
<comment type="catalytic activity">
    <reaction evidence="1">
        <text>inosine + phosphate = alpha-D-ribose 1-phosphate + hypoxanthine</text>
        <dbReference type="Rhea" id="RHEA:27646"/>
        <dbReference type="ChEBI" id="CHEBI:17368"/>
        <dbReference type="ChEBI" id="CHEBI:17596"/>
        <dbReference type="ChEBI" id="CHEBI:43474"/>
        <dbReference type="ChEBI" id="CHEBI:57720"/>
        <dbReference type="EC" id="2.4.2.1"/>
    </reaction>
    <physiologicalReaction direction="left-to-right" evidence="1">
        <dbReference type="Rhea" id="RHEA:27647"/>
    </physiologicalReaction>
</comment>
<dbReference type="Gene3D" id="3.60.140.10">
    <property type="entry name" value="CNF1/YfiH-like putative cysteine hydrolases"/>
    <property type="match status" value="1"/>
</dbReference>
<comment type="catalytic activity">
    <reaction evidence="25">
        <text>S-methyl-5'-thioadenosine + phosphate = 5-(methylsulfanyl)-alpha-D-ribose 1-phosphate + adenine</text>
        <dbReference type="Rhea" id="RHEA:11852"/>
        <dbReference type="ChEBI" id="CHEBI:16708"/>
        <dbReference type="ChEBI" id="CHEBI:17509"/>
        <dbReference type="ChEBI" id="CHEBI:43474"/>
        <dbReference type="ChEBI" id="CHEBI:58533"/>
        <dbReference type="EC" id="2.4.2.28"/>
    </reaction>
    <physiologicalReaction direction="left-to-right" evidence="25">
        <dbReference type="Rhea" id="RHEA:11853"/>
    </physiologicalReaction>
</comment>
<dbReference type="EC" id="2.4.2.1" evidence="7"/>
<comment type="subcellular location">
    <subcellularLocation>
        <location evidence="5">Cytoplasm</location>
    </subcellularLocation>
    <subcellularLocation>
        <location evidence="3">Endoplasmic reticulum</location>
    </subcellularLocation>
    <subcellularLocation>
        <location evidence="2">Nucleus</location>
    </subcellularLocation>
    <subcellularLocation>
        <location evidence="4">Peroxisome</location>
    </subcellularLocation>
</comment>
<reference evidence="34" key="1">
    <citation type="journal article" date="2022" name="bioRxiv">
        <title>Sequencing and chromosome-scale assembly of the giantPleurodeles waltlgenome.</title>
        <authorList>
            <person name="Brown T."/>
            <person name="Elewa A."/>
            <person name="Iarovenko S."/>
            <person name="Subramanian E."/>
            <person name="Araus A.J."/>
            <person name="Petzold A."/>
            <person name="Susuki M."/>
            <person name="Suzuki K.-i.T."/>
            <person name="Hayashi T."/>
            <person name="Toyoda A."/>
            <person name="Oliveira C."/>
            <person name="Osipova E."/>
            <person name="Leigh N.D."/>
            <person name="Simon A."/>
            <person name="Yun M.H."/>
        </authorList>
    </citation>
    <scope>NUCLEOTIDE SEQUENCE</scope>
    <source>
        <strain evidence="34">20211129_DDA</strain>
        <tissue evidence="34">Liver</tissue>
    </source>
</reference>
<keyword evidence="16" id="KW-0256">Endoplasmic reticulum</keyword>
<evidence type="ECO:0000256" key="11">
    <source>
        <dbReference type="ARBA" id="ARBA00022553"/>
    </source>
</evidence>
<dbReference type="AlphaFoldDB" id="A0AAV7NHV3"/>
<dbReference type="GO" id="GO:0005777">
    <property type="term" value="C:peroxisome"/>
    <property type="evidence" value="ECO:0007669"/>
    <property type="project" value="UniProtKB-SubCell"/>
</dbReference>
<evidence type="ECO:0000256" key="16">
    <source>
        <dbReference type="ARBA" id="ARBA00022824"/>
    </source>
</evidence>
<evidence type="ECO:0000256" key="28">
    <source>
        <dbReference type="ARBA" id="ARBA00071637"/>
    </source>
</evidence>
<keyword evidence="14" id="KW-0479">Metal-binding</keyword>
<dbReference type="Proteomes" id="UP001066276">
    <property type="component" value="Chromosome 8"/>
</dbReference>
<evidence type="ECO:0000256" key="2">
    <source>
        <dbReference type="ARBA" id="ARBA00004123"/>
    </source>
</evidence>
<dbReference type="FunFam" id="3.60.140.10:FF:000002">
    <property type="entry name" value="Laccase (multicopper oxidoreductase) domain-containing 1"/>
    <property type="match status" value="1"/>
</dbReference>
<dbReference type="GO" id="GO:0016787">
    <property type="term" value="F:hydrolase activity"/>
    <property type="evidence" value="ECO:0007669"/>
    <property type="project" value="UniProtKB-KW"/>
</dbReference>
<evidence type="ECO:0000256" key="17">
    <source>
        <dbReference type="ARBA" id="ARBA00022833"/>
    </source>
</evidence>
<evidence type="ECO:0000256" key="19">
    <source>
        <dbReference type="ARBA" id="ARBA00022990"/>
    </source>
</evidence>
<evidence type="ECO:0000256" key="6">
    <source>
        <dbReference type="ARBA" id="ARBA00007353"/>
    </source>
</evidence>
<evidence type="ECO:0000256" key="3">
    <source>
        <dbReference type="ARBA" id="ARBA00004240"/>
    </source>
</evidence>
<evidence type="ECO:0000256" key="25">
    <source>
        <dbReference type="ARBA" id="ARBA00049893"/>
    </source>
</evidence>
<evidence type="ECO:0000256" key="7">
    <source>
        <dbReference type="ARBA" id="ARBA00011886"/>
    </source>
</evidence>
<dbReference type="EC" id="2.4.2.28" evidence="8"/>
<dbReference type="InterPro" id="IPR003730">
    <property type="entry name" value="Cu_polyphenol_OxRdtase"/>
</dbReference>
<dbReference type="GO" id="GO:0017061">
    <property type="term" value="F:S-methyl-5-thioadenosine phosphorylase activity"/>
    <property type="evidence" value="ECO:0007669"/>
    <property type="project" value="UniProtKB-EC"/>
</dbReference>
<keyword evidence="15" id="KW-0378">Hydrolase</keyword>
<evidence type="ECO:0000256" key="21">
    <source>
        <dbReference type="ARBA" id="ARBA00023198"/>
    </source>
</evidence>
<evidence type="ECO:0000256" key="33">
    <source>
        <dbReference type="ARBA" id="ARBA00081957"/>
    </source>
</evidence>
<evidence type="ECO:0000256" key="22">
    <source>
        <dbReference type="ARBA" id="ARBA00023242"/>
    </source>
</evidence>
<dbReference type="PANTHER" id="PTHR30616:SF2">
    <property type="entry name" value="PURINE NUCLEOSIDE PHOSPHORYLASE LACC1"/>
    <property type="match status" value="1"/>
</dbReference>
<keyword evidence="17" id="KW-0862">Zinc</keyword>
<dbReference type="GO" id="GO:0005783">
    <property type="term" value="C:endoplasmic reticulum"/>
    <property type="evidence" value="ECO:0007669"/>
    <property type="project" value="UniProtKB-SubCell"/>
</dbReference>
<dbReference type="GO" id="GO:0045087">
    <property type="term" value="P:innate immune response"/>
    <property type="evidence" value="ECO:0007669"/>
    <property type="project" value="UniProtKB-KW"/>
</dbReference>
<proteinExistence type="inferred from homology"/>
<dbReference type="EC" id="3.5.4.4" evidence="9"/>
<evidence type="ECO:0000256" key="14">
    <source>
        <dbReference type="ARBA" id="ARBA00022723"/>
    </source>
</evidence>
<evidence type="ECO:0000256" key="8">
    <source>
        <dbReference type="ARBA" id="ARBA00011976"/>
    </source>
</evidence>
<keyword evidence="13" id="KW-0808">Transferase</keyword>
<evidence type="ECO:0000256" key="27">
    <source>
        <dbReference type="ARBA" id="ARBA00063955"/>
    </source>
</evidence>
<evidence type="ECO:0000256" key="18">
    <source>
        <dbReference type="ARBA" id="ARBA00022859"/>
    </source>
</evidence>
<name>A0AAV7NHV3_PLEWA</name>